<gene>
    <name evidence="1" type="ORF">SAMN04488579_11192</name>
</gene>
<dbReference type="NCBIfam" id="NF033727">
    <property type="entry name" value="chaperon_ArsD"/>
    <property type="match status" value="1"/>
</dbReference>
<dbReference type="Pfam" id="PF06953">
    <property type="entry name" value="ArsD"/>
    <property type="match status" value="1"/>
</dbReference>
<name>A0A1H3FUI1_EUBBA</name>
<dbReference type="InterPro" id="IPR010712">
    <property type="entry name" value="Arsenical-R_ArsD"/>
</dbReference>
<dbReference type="Proteomes" id="UP000199652">
    <property type="component" value="Unassembled WGS sequence"/>
</dbReference>
<dbReference type="GO" id="GO:0045892">
    <property type="term" value="P:negative regulation of DNA-templated transcription"/>
    <property type="evidence" value="ECO:0007669"/>
    <property type="project" value="InterPro"/>
</dbReference>
<evidence type="ECO:0000313" key="2">
    <source>
        <dbReference type="Proteomes" id="UP000199652"/>
    </source>
</evidence>
<sequence length="133" mass="14295">MSKVEIFDPAMCCSTGVCGPGVDPELLRMATMVTNLVKLHKDVIRHNLSEEPQVYVDNAEVNTVLLNEGADALPITLVDGEVYRKGSYPSNEELMEWTGTDRSEMAMAMLQEKLSKSSCCCGGDKGGDGGCCG</sequence>
<dbReference type="GO" id="GO:0003677">
    <property type="term" value="F:DNA binding"/>
    <property type="evidence" value="ECO:0007669"/>
    <property type="project" value="InterPro"/>
</dbReference>
<evidence type="ECO:0000313" key="1">
    <source>
        <dbReference type="EMBL" id="SDX94590.1"/>
    </source>
</evidence>
<dbReference type="GO" id="GO:0046685">
    <property type="term" value="P:response to arsenic-containing substance"/>
    <property type="evidence" value="ECO:0007669"/>
    <property type="project" value="InterPro"/>
</dbReference>
<protein>
    <submittedName>
        <fullName evidence="1">Arsenical resistance operon trans-acting repressor ArsD</fullName>
    </submittedName>
</protein>
<dbReference type="EMBL" id="FNOU01000011">
    <property type="protein sequence ID" value="SDX94590.1"/>
    <property type="molecule type" value="Genomic_DNA"/>
</dbReference>
<accession>A0A1H3FUI1</accession>
<dbReference type="OrthoDB" id="9801358at2"/>
<proteinExistence type="predicted"/>
<organism evidence="1 2">
    <name type="scientific">Eubacterium barkeri</name>
    <name type="common">Clostridium barkeri</name>
    <dbReference type="NCBI Taxonomy" id="1528"/>
    <lineage>
        <taxon>Bacteria</taxon>
        <taxon>Bacillati</taxon>
        <taxon>Bacillota</taxon>
        <taxon>Clostridia</taxon>
        <taxon>Eubacteriales</taxon>
        <taxon>Eubacteriaceae</taxon>
        <taxon>Eubacterium</taxon>
    </lineage>
</organism>
<dbReference type="STRING" id="1528.SAMN04488579_11192"/>
<reference evidence="2" key="1">
    <citation type="submission" date="2016-10" db="EMBL/GenBank/DDBJ databases">
        <authorList>
            <person name="Varghese N."/>
            <person name="Submissions S."/>
        </authorList>
    </citation>
    <scope>NUCLEOTIDE SEQUENCE [LARGE SCALE GENOMIC DNA]</scope>
    <source>
        <strain evidence="2">VPI 5359</strain>
    </source>
</reference>
<dbReference type="RefSeq" id="WP_090245313.1">
    <property type="nucleotide sequence ID" value="NZ_FNOU01000011.1"/>
</dbReference>
<dbReference type="AlphaFoldDB" id="A0A1H3FUI1"/>
<keyword evidence="2" id="KW-1185">Reference proteome</keyword>
<dbReference type="Gene3D" id="3.40.30.10">
    <property type="entry name" value="Glutaredoxin"/>
    <property type="match status" value="1"/>
</dbReference>